<evidence type="ECO:0000256" key="7">
    <source>
        <dbReference type="ARBA" id="ARBA00023136"/>
    </source>
</evidence>
<comment type="subcellular location">
    <subcellularLocation>
        <location evidence="1">Cell inner membrane</location>
        <topology evidence="1">Multi-pass membrane protein</topology>
    </subcellularLocation>
</comment>
<protein>
    <submittedName>
        <fullName evidence="10">Cytochrome c nitrite reductase subunit NrfD</fullName>
        <ecNumber evidence="10">1.7.2.2</ecNumber>
    </submittedName>
</protein>
<evidence type="ECO:0000256" key="2">
    <source>
        <dbReference type="ARBA" id="ARBA00008929"/>
    </source>
</evidence>
<sequence>MTTASAFHFESLVWDWPIAVYLFLIGISAGLVVLAVLLRQYYPKAAGSDSTLMRTTLILAPTTIIFGLLILILHLTRPWTFWKLMFHYSLTSVMSMGVMLFQLYMVVLVIWLAKIYEKEVITLQQKWLPKFSFVPRILSLFNRVVRFLDIIMLVLAVLLGAYTGFLLSALKSYPFLNNPILPALFLFSGISSGIAVALIAIALRYRKNVHNPESAFLHKVEGYVIWLEIFLLAAFFVGLALGDDGKIRSLTAALGGGFWTTWFWIGVVGFGFIIPLALKKWADKGLGASRVLIISGASLLGVFCLRFFVLYAGQLTVA</sequence>
<evidence type="ECO:0000313" key="12">
    <source>
        <dbReference type="Proteomes" id="UP001156701"/>
    </source>
</evidence>
<evidence type="ECO:0000256" key="6">
    <source>
        <dbReference type="ARBA" id="ARBA00022989"/>
    </source>
</evidence>
<comment type="function">
    <text evidence="8">Probably involved in the transfer of electrons from the quinone pool to the type-c cytochromes.</text>
</comment>
<evidence type="ECO:0000256" key="3">
    <source>
        <dbReference type="ARBA" id="ARBA00022475"/>
    </source>
</evidence>
<keyword evidence="5 9" id="KW-0812">Transmembrane</keyword>
<comment type="similarity">
    <text evidence="2">Belongs to the NrfD family.</text>
</comment>
<dbReference type="EMBL" id="JAUQTG010000003">
    <property type="protein sequence ID" value="MDO7856196.1"/>
    <property type="molecule type" value="Genomic_DNA"/>
</dbReference>
<evidence type="ECO:0000256" key="5">
    <source>
        <dbReference type="ARBA" id="ARBA00022692"/>
    </source>
</evidence>
<feature type="transmembrane region" description="Helical" evidence="9">
    <location>
        <begin position="180"/>
        <end position="203"/>
    </location>
</feature>
<dbReference type="InterPro" id="IPR005614">
    <property type="entry name" value="NrfD-like"/>
</dbReference>
<evidence type="ECO:0000256" key="9">
    <source>
        <dbReference type="SAM" id="Phobius"/>
    </source>
</evidence>
<comment type="caution">
    <text evidence="10">The sequence shown here is derived from an EMBL/GenBank/DDBJ whole genome shotgun (WGS) entry which is preliminary data.</text>
</comment>
<feature type="transmembrane region" description="Helical" evidence="9">
    <location>
        <begin position="261"/>
        <end position="278"/>
    </location>
</feature>
<dbReference type="FunFam" id="1.20.1630.10:FF:000001">
    <property type="entry name" value="Formate-dependent nitrite reductase subunit NrfD"/>
    <property type="match status" value="1"/>
</dbReference>
<feature type="transmembrane region" description="Helical" evidence="9">
    <location>
        <begin position="58"/>
        <end position="76"/>
    </location>
</feature>
<dbReference type="NCBIfam" id="TIGR03148">
    <property type="entry name" value="cyt_nit_nrfD"/>
    <property type="match status" value="1"/>
</dbReference>
<keyword evidence="4" id="KW-0997">Cell inner membrane</keyword>
<accession>A0AA42FMN8</accession>
<organism evidence="10 12">
    <name type="scientific">Providencia huashanensis</name>
    <dbReference type="NCBI Taxonomy" id="3037798"/>
    <lineage>
        <taxon>Bacteria</taxon>
        <taxon>Pseudomonadati</taxon>
        <taxon>Pseudomonadota</taxon>
        <taxon>Gammaproteobacteria</taxon>
        <taxon>Enterobacterales</taxon>
        <taxon>Morganellaceae</taxon>
        <taxon>Providencia</taxon>
    </lineage>
</organism>
<gene>
    <name evidence="10" type="primary">nrfD</name>
    <name evidence="10" type="ORF">P7V44_13800</name>
    <name evidence="11" type="ORF">Q5E86_07450</name>
</gene>
<dbReference type="InterPro" id="IPR052049">
    <property type="entry name" value="Electron_transfer_protein"/>
</dbReference>
<name>A0AA42FMN8_9GAMM</name>
<dbReference type="PANTHER" id="PTHR34856:SF2">
    <property type="entry name" value="PROTEIN NRFD"/>
    <property type="match status" value="1"/>
</dbReference>
<feature type="transmembrane region" description="Helical" evidence="9">
    <location>
        <begin position="18"/>
        <end position="38"/>
    </location>
</feature>
<evidence type="ECO:0000313" key="10">
    <source>
        <dbReference type="EMBL" id="MDG4697312.1"/>
    </source>
</evidence>
<dbReference type="EMBL" id="JARRYG010000014">
    <property type="protein sequence ID" value="MDG4697312.1"/>
    <property type="molecule type" value="Genomic_DNA"/>
</dbReference>
<proteinExistence type="inferred from homology"/>
<dbReference type="Proteomes" id="UP001176478">
    <property type="component" value="Unassembled WGS sequence"/>
</dbReference>
<evidence type="ECO:0000256" key="4">
    <source>
        <dbReference type="ARBA" id="ARBA00022519"/>
    </source>
</evidence>
<keyword evidence="10" id="KW-0560">Oxidoreductase</keyword>
<dbReference type="GO" id="GO:0005886">
    <property type="term" value="C:plasma membrane"/>
    <property type="evidence" value="ECO:0007669"/>
    <property type="project" value="UniProtKB-SubCell"/>
</dbReference>
<feature type="transmembrane region" description="Helical" evidence="9">
    <location>
        <begin position="88"/>
        <end position="113"/>
    </location>
</feature>
<keyword evidence="7 9" id="KW-0472">Membrane</keyword>
<dbReference type="EC" id="1.7.2.2" evidence="10"/>
<dbReference type="Gene3D" id="1.20.1630.10">
    <property type="entry name" value="Formate dehydrogenase/DMSO reductase domain"/>
    <property type="match status" value="1"/>
</dbReference>
<dbReference type="RefSeq" id="WP_129466238.1">
    <property type="nucleotide sequence ID" value="NZ_JARRYG010000014.1"/>
</dbReference>
<keyword evidence="13" id="KW-1185">Reference proteome</keyword>
<dbReference type="AlphaFoldDB" id="A0AA42FMN8"/>
<dbReference type="Pfam" id="PF03916">
    <property type="entry name" value="NrfD"/>
    <property type="match status" value="1"/>
</dbReference>
<evidence type="ECO:0000313" key="13">
    <source>
        <dbReference type="Proteomes" id="UP001176478"/>
    </source>
</evidence>
<reference evidence="11" key="3">
    <citation type="journal article" date="2024" name="Int. J. Antimicrob. Agents">
        <title>Identification of a novel Providencia species showing multi-drug-resistant in three patients with hospital-acquired infection.</title>
        <authorList>
            <person name="Yang W."/>
            <person name="Chen J."/>
            <person name="Yang F."/>
            <person name="Ji P."/>
            <person name="Shen S."/>
            <person name="Yin D."/>
            <person name="Hu F."/>
        </authorList>
    </citation>
    <scope>NUCLEOTIDE SEQUENCE</scope>
    <source>
        <strain evidence="11">CRE-138-0111</strain>
    </source>
</reference>
<evidence type="ECO:0000256" key="8">
    <source>
        <dbReference type="ARBA" id="ARBA00054437"/>
    </source>
</evidence>
<reference evidence="11" key="2">
    <citation type="submission" date="2023-07" db="EMBL/GenBank/DDBJ databases">
        <authorList>
            <person name="Yang W."/>
            <person name="Chen J."/>
            <person name="Ji P."/>
            <person name="Hu F."/>
        </authorList>
    </citation>
    <scope>NUCLEOTIDE SEQUENCE</scope>
    <source>
        <strain evidence="11">CRE-138-0111</strain>
    </source>
</reference>
<dbReference type="InterPro" id="IPR017566">
    <property type="entry name" value="NrfD"/>
</dbReference>
<keyword evidence="3" id="KW-1003">Cell membrane</keyword>
<evidence type="ECO:0000313" key="11">
    <source>
        <dbReference type="EMBL" id="MDO7856196.1"/>
    </source>
</evidence>
<keyword evidence="6 9" id="KW-1133">Transmembrane helix</keyword>
<evidence type="ECO:0000256" key="1">
    <source>
        <dbReference type="ARBA" id="ARBA00004429"/>
    </source>
</evidence>
<feature type="transmembrane region" description="Helical" evidence="9">
    <location>
        <begin position="223"/>
        <end position="241"/>
    </location>
</feature>
<dbReference type="PANTHER" id="PTHR34856">
    <property type="entry name" value="PROTEIN NRFD"/>
    <property type="match status" value="1"/>
</dbReference>
<feature type="transmembrane region" description="Helical" evidence="9">
    <location>
        <begin position="290"/>
        <end position="312"/>
    </location>
</feature>
<dbReference type="Proteomes" id="UP001156701">
    <property type="component" value="Unassembled WGS sequence"/>
</dbReference>
<feature type="transmembrane region" description="Helical" evidence="9">
    <location>
        <begin position="147"/>
        <end position="168"/>
    </location>
</feature>
<reference evidence="10" key="1">
    <citation type="submission" date="2023-03" db="EMBL/GenBank/DDBJ databases">
        <title>a new species belonging to Providencia genus.</title>
        <authorList>
            <person name="Yang W."/>
            <person name="Hu F."/>
            <person name="Shen S."/>
            <person name="Ding L."/>
            <person name="Yin D."/>
        </authorList>
    </citation>
    <scope>NUCLEOTIDE SEQUENCE</scope>
    <source>
        <strain evidence="10">CRE-3FA-0001</strain>
    </source>
</reference>
<dbReference type="GO" id="GO:0042279">
    <property type="term" value="F:nitrite reductase (cytochrome, ammonia-forming) activity"/>
    <property type="evidence" value="ECO:0007669"/>
    <property type="project" value="UniProtKB-EC"/>
</dbReference>